<evidence type="ECO:0000313" key="3">
    <source>
        <dbReference type="Proteomes" id="UP001501556"/>
    </source>
</evidence>
<name>A0ABP7PQV6_9BACT</name>
<feature type="compositionally biased region" description="Low complexity" evidence="1">
    <location>
        <begin position="338"/>
        <end position="351"/>
    </location>
</feature>
<feature type="region of interest" description="Disordered" evidence="1">
    <location>
        <begin position="329"/>
        <end position="367"/>
    </location>
</feature>
<dbReference type="Proteomes" id="UP001501556">
    <property type="component" value="Unassembled WGS sequence"/>
</dbReference>
<evidence type="ECO:0000313" key="2">
    <source>
        <dbReference type="EMBL" id="GAA3969800.1"/>
    </source>
</evidence>
<gene>
    <name evidence="2" type="ORF">GCM10022407_14630</name>
</gene>
<feature type="region of interest" description="Disordered" evidence="1">
    <location>
        <begin position="188"/>
        <end position="228"/>
    </location>
</feature>
<proteinExistence type="predicted"/>
<dbReference type="EMBL" id="BAABDI010000007">
    <property type="protein sequence ID" value="GAA3969800.1"/>
    <property type="molecule type" value="Genomic_DNA"/>
</dbReference>
<sequence>MLRLELVALDDHLTAHPPDFAAFRRDCLVELLHQLTLVPAKNRRLADYLAAEPRGYVPLNAQALRTWLPDHKDYLAWALSSKLLECDNHYIVGGPGRPAKSRGYRYAAPFRSGGALAGFRIVRLADAALRERLQRALTAPAPVTWSRAARKDYAPVLDCLRPERCSLRIDTAAALAFIAEERDRVLRDPTLREPKPKKRRRKAGSPKSLQRRKARCQPGEAATTKDPEAQYQQRFASIAQFDARDFRFTIDTYGRLHTVLTRLSSKLRAYVYAEGAPLVALDLRSSQPYLINLLCRPDFYQEPWTKGRRGAHPPLTIWREGRNLADELADEQAEEARWPAASPSAANPRASGRTGRPGRQGEAAKRPSPSYIMLCQQLLGSDYMGVAQFPDVELFRELTSSGQFYAQMGRLLGLAGEGEEVADAAKKLMFGVLFSHNAVESTDKAVFAQHFPTVDAVLRIFKKDDFSYLAKLLQTLESNLFLRRLVPLVRAKWGIPVFTIHDSVVIEASHVDLVETLLREHLTRWVGVPPQFSRKHWGAERRDGSSS</sequence>
<evidence type="ECO:0000256" key="1">
    <source>
        <dbReference type="SAM" id="MobiDB-lite"/>
    </source>
</evidence>
<accession>A0ABP7PQV6</accession>
<organism evidence="2 3">
    <name type="scientific">Hymenobacter antarcticus</name>
    <dbReference type="NCBI Taxonomy" id="486270"/>
    <lineage>
        <taxon>Bacteria</taxon>
        <taxon>Pseudomonadati</taxon>
        <taxon>Bacteroidota</taxon>
        <taxon>Cytophagia</taxon>
        <taxon>Cytophagales</taxon>
        <taxon>Hymenobacteraceae</taxon>
        <taxon>Hymenobacter</taxon>
    </lineage>
</organism>
<protein>
    <recommendedName>
        <fullName evidence="4">DNA polymerase family A</fullName>
    </recommendedName>
</protein>
<reference evidence="3" key="1">
    <citation type="journal article" date="2019" name="Int. J. Syst. Evol. Microbiol.">
        <title>The Global Catalogue of Microorganisms (GCM) 10K type strain sequencing project: providing services to taxonomists for standard genome sequencing and annotation.</title>
        <authorList>
            <consortium name="The Broad Institute Genomics Platform"/>
            <consortium name="The Broad Institute Genome Sequencing Center for Infectious Disease"/>
            <person name="Wu L."/>
            <person name="Ma J."/>
        </authorList>
    </citation>
    <scope>NUCLEOTIDE SEQUENCE [LARGE SCALE GENOMIC DNA]</scope>
    <source>
        <strain evidence="3">JCM 17217</strain>
    </source>
</reference>
<comment type="caution">
    <text evidence="2">The sequence shown here is derived from an EMBL/GenBank/DDBJ whole genome shotgun (WGS) entry which is preliminary data.</text>
</comment>
<evidence type="ECO:0008006" key="4">
    <source>
        <dbReference type="Google" id="ProtNLM"/>
    </source>
</evidence>
<dbReference type="RefSeq" id="WP_345122591.1">
    <property type="nucleotide sequence ID" value="NZ_BAABDI010000007.1"/>
</dbReference>
<keyword evidence="3" id="KW-1185">Reference proteome</keyword>
<feature type="compositionally biased region" description="Basic residues" evidence="1">
    <location>
        <begin position="195"/>
        <end position="215"/>
    </location>
</feature>